<name>R0LR58_ANAPL</name>
<proteinExistence type="predicted"/>
<dbReference type="EMBL" id="KB742806">
    <property type="protein sequence ID" value="EOB04225.1"/>
    <property type="molecule type" value="Genomic_DNA"/>
</dbReference>
<accession>R0LR58</accession>
<dbReference type="AlphaFoldDB" id="R0LR58"/>
<dbReference type="Proteomes" id="UP000296049">
    <property type="component" value="Unassembled WGS sequence"/>
</dbReference>
<gene>
    <name evidence="1" type="ORF">Anapl_08085</name>
</gene>
<keyword evidence="2" id="KW-1185">Reference proteome</keyword>
<organism evidence="1 2">
    <name type="scientific">Anas platyrhynchos</name>
    <name type="common">Mallard</name>
    <name type="synonym">Anas boschas</name>
    <dbReference type="NCBI Taxonomy" id="8839"/>
    <lineage>
        <taxon>Eukaryota</taxon>
        <taxon>Metazoa</taxon>
        <taxon>Chordata</taxon>
        <taxon>Craniata</taxon>
        <taxon>Vertebrata</taxon>
        <taxon>Euteleostomi</taxon>
        <taxon>Archelosauria</taxon>
        <taxon>Archosauria</taxon>
        <taxon>Dinosauria</taxon>
        <taxon>Saurischia</taxon>
        <taxon>Theropoda</taxon>
        <taxon>Coelurosauria</taxon>
        <taxon>Aves</taxon>
        <taxon>Neognathae</taxon>
        <taxon>Galloanserae</taxon>
        <taxon>Anseriformes</taxon>
        <taxon>Anatidae</taxon>
        <taxon>Anatinae</taxon>
        <taxon>Anas</taxon>
    </lineage>
</organism>
<sequence>METRKGTDTLITSRRSVRPDSANLSEKLVQKVAGNRHTGAGEKRTHAHNCPLLLGTRALSGDAAPPSPRTPNLPWPQARCRFFPRSVAYGPRQPPSAELG</sequence>
<evidence type="ECO:0000313" key="2">
    <source>
        <dbReference type="Proteomes" id="UP000296049"/>
    </source>
</evidence>
<reference evidence="2" key="1">
    <citation type="journal article" date="2013" name="Nat. Genet.">
        <title>The duck genome and transcriptome provide insight into an avian influenza virus reservoir species.</title>
        <authorList>
            <person name="Huang Y."/>
            <person name="Li Y."/>
            <person name="Burt D.W."/>
            <person name="Chen H."/>
            <person name="Zhang Y."/>
            <person name="Qian W."/>
            <person name="Kim H."/>
            <person name="Gan S."/>
            <person name="Zhao Y."/>
            <person name="Li J."/>
            <person name="Yi K."/>
            <person name="Feng H."/>
            <person name="Zhu P."/>
            <person name="Li B."/>
            <person name="Liu Q."/>
            <person name="Fairley S."/>
            <person name="Magor K.E."/>
            <person name="Du Z."/>
            <person name="Hu X."/>
            <person name="Goodman L."/>
            <person name="Tafer H."/>
            <person name="Vignal A."/>
            <person name="Lee T."/>
            <person name="Kim K.W."/>
            <person name="Sheng Z."/>
            <person name="An Y."/>
            <person name="Searle S."/>
            <person name="Herrero J."/>
            <person name="Groenen M.A."/>
            <person name="Crooijmans R.P."/>
            <person name="Faraut T."/>
            <person name="Cai Q."/>
            <person name="Webster R.G."/>
            <person name="Aldridge J.R."/>
            <person name="Warren W.C."/>
            <person name="Bartschat S."/>
            <person name="Kehr S."/>
            <person name="Marz M."/>
            <person name="Stadler P.F."/>
            <person name="Smith J."/>
            <person name="Kraus R.H."/>
            <person name="Zhao Y."/>
            <person name="Ren L."/>
            <person name="Fei J."/>
            <person name="Morisson M."/>
            <person name="Kaiser P."/>
            <person name="Griffin D.K."/>
            <person name="Rao M."/>
            <person name="Pitel F."/>
            <person name="Wang J."/>
            <person name="Li N."/>
        </authorList>
    </citation>
    <scope>NUCLEOTIDE SEQUENCE [LARGE SCALE GENOMIC DNA]</scope>
</reference>
<protein>
    <submittedName>
        <fullName evidence="1">Uncharacterized protein</fullName>
    </submittedName>
</protein>
<evidence type="ECO:0000313" key="1">
    <source>
        <dbReference type="EMBL" id="EOB04225.1"/>
    </source>
</evidence>